<evidence type="ECO:0000256" key="1">
    <source>
        <dbReference type="ARBA" id="ARBA00000085"/>
    </source>
</evidence>
<evidence type="ECO:0000256" key="5">
    <source>
        <dbReference type="ARBA" id="ARBA00022777"/>
    </source>
</evidence>
<dbReference type="InterPro" id="IPR003661">
    <property type="entry name" value="HisK_dim/P_dom"/>
</dbReference>
<dbReference type="InterPro" id="IPR013655">
    <property type="entry name" value="PAS_fold_3"/>
</dbReference>
<dbReference type="Pfam" id="PF13426">
    <property type="entry name" value="PAS_9"/>
    <property type="match status" value="1"/>
</dbReference>
<dbReference type="PROSITE" id="PS50109">
    <property type="entry name" value="HIS_KIN"/>
    <property type="match status" value="1"/>
</dbReference>
<dbReference type="Pfam" id="PF02518">
    <property type="entry name" value="HATPase_c"/>
    <property type="match status" value="1"/>
</dbReference>
<evidence type="ECO:0000259" key="8">
    <source>
        <dbReference type="PROSITE" id="PS50113"/>
    </source>
</evidence>
<dbReference type="InterPro" id="IPR000014">
    <property type="entry name" value="PAS"/>
</dbReference>
<dbReference type="SMART" id="SM00387">
    <property type="entry name" value="HATPase_c"/>
    <property type="match status" value="1"/>
</dbReference>
<dbReference type="PANTHER" id="PTHR43304">
    <property type="entry name" value="PHYTOCHROME-LIKE PROTEIN CPH1"/>
    <property type="match status" value="1"/>
</dbReference>
<gene>
    <name evidence="9" type="ORF">E1163_17765</name>
</gene>
<dbReference type="Gene3D" id="3.30.565.10">
    <property type="entry name" value="Histidine kinase-like ATPase, C-terminal domain"/>
    <property type="match status" value="1"/>
</dbReference>
<dbReference type="InterPro" id="IPR000700">
    <property type="entry name" value="PAS-assoc_C"/>
</dbReference>
<dbReference type="EMBL" id="SMLW01000599">
    <property type="protein sequence ID" value="MTI26807.1"/>
    <property type="molecule type" value="Genomic_DNA"/>
</dbReference>
<dbReference type="SMART" id="SM00086">
    <property type="entry name" value="PAC"/>
    <property type="match status" value="6"/>
</dbReference>
<dbReference type="Gene3D" id="3.30.450.20">
    <property type="entry name" value="PAS domain"/>
    <property type="match status" value="7"/>
</dbReference>
<evidence type="ECO:0000313" key="9">
    <source>
        <dbReference type="EMBL" id="MTI26807.1"/>
    </source>
</evidence>
<dbReference type="InterPro" id="IPR004358">
    <property type="entry name" value="Sig_transdc_His_kin-like_C"/>
</dbReference>
<dbReference type="Proteomes" id="UP000798808">
    <property type="component" value="Unassembled WGS sequence"/>
</dbReference>
<evidence type="ECO:0000259" key="6">
    <source>
        <dbReference type="PROSITE" id="PS50109"/>
    </source>
</evidence>
<feature type="domain" description="PAC" evidence="8">
    <location>
        <begin position="346"/>
        <end position="398"/>
    </location>
</feature>
<accession>A0ABW9RRI5</accession>
<dbReference type="PANTHER" id="PTHR43304:SF1">
    <property type="entry name" value="PAC DOMAIN-CONTAINING PROTEIN"/>
    <property type="match status" value="1"/>
</dbReference>
<dbReference type="NCBIfam" id="TIGR00229">
    <property type="entry name" value="sensory_box"/>
    <property type="match status" value="6"/>
</dbReference>
<dbReference type="SMART" id="SM00091">
    <property type="entry name" value="PAS"/>
    <property type="match status" value="7"/>
</dbReference>
<comment type="catalytic activity">
    <reaction evidence="1">
        <text>ATP + protein L-histidine = ADP + protein N-phospho-L-histidine.</text>
        <dbReference type="EC" id="2.7.13.3"/>
    </reaction>
</comment>
<dbReference type="PRINTS" id="PR00344">
    <property type="entry name" value="BCTRLSENSOR"/>
</dbReference>
<evidence type="ECO:0000259" key="7">
    <source>
        <dbReference type="PROSITE" id="PS50112"/>
    </source>
</evidence>
<dbReference type="Pfam" id="PF00989">
    <property type="entry name" value="PAS"/>
    <property type="match status" value="1"/>
</dbReference>
<dbReference type="SUPFAM" id="SSF47384">
    <property type="entry name" value="Homodimeric domain of signal transducing histidine kinase"/>
    <property type="match status" value="1"/>
</dbReference>
<feature type="domain" description="PAS" evidence="7">
    <location>
        <begin position="659"/>
        <end position="713"/>
    </location>
</feature>
<dbReference type="SUPFAM" id="SSF55785">
    <property type="entry name" value="PYP-like sensor domain (PAS domain)"/>
    <property type="match status" value="7"/>
</dbReference>
<dbReference type="CDD" id="cd00082">
    <property type="entry name" value="HisKA"/>
    <property type="match status" value="1"/>
</dbReference>
<feature type="domain" description="Histidine kinase" evidence="6">
    <location>
        <begin position="921"/>
        <end position="1133"/>
    </location>
</feature>
<evidence type="ECO:0000256" key="3">
    <source>
        <dbReference type="ARBA" id="ARBA00022553"/>
    </source>
</evidence>
<keyword evidence="4" id="KW-0808">Transferase</keyword>
<dbReference type="InterPro" id="IPR035965">
    <property type="entry name" value="PAS-like_dom_sf"/>
</dbReference>
<keyword evidence="10" id="KW-1185">Reference proteome</keyword>
<dbReference type="EC" id="2.7.13.3" evidence="2"/>
<name>A0ABW9RRI5_9BACT</name>
<dbReference type="InterPro" id="IPR013767">
    <property type="entry name" value="PAS_fold"/>
</dbReference>
<dbReference type="Pfam" id="PF08448">
    <property type="entry name" value="PAS_4"/>
    <property type="match status" value="2"/>
</dbReference>
<feature type="domain" description="PAS" evidence="7">
    <location>
        <begin position="143"/>
        <end position="214"/>
    </location>
</feature>
<evidence type="ECO:0000256" key="4">
    <source>
        <dbReference type="ARBA" id="ARBA00022679"/>
    </source>
</evidence>
<dbReference type="InterPro" id="IPR001610">
    <property type="entry name" value="PAC"/>
</dbReference>
<reference evidence="9 10" key="1">
    <citation type="submission" date="2019-02" db="EMBL/GenBank/DDBJ databases">
        <authorList>
            <person name="Goldberg S.R."/>
            <person name="Haltli B.A."/>
            <person name="Correa H."/>
            <person name="Russell K.G."/>
        </authorList>
    </citation>
    <scope>NUCLEOTIDE SEQUENCE [LARGE SCALE GENOMIC DNA]</scope>
    <source>
        <strain evidence="9 10">JCM 16186</strain>
    </source>
</reference>
<dbReference type="RefSeq" id="WP_155173817.1">
    <property type="nucleotide sequence ID" value="NZ_BAAAFL010000016.1"/>
</dbReference>
<dbReference type="InterPro" id="IPR036097">
    <property type="entry name" value="HisK_dim/P_sf"/>
</dbReference>
<dbReference type="CDD" id="cd00130">
    <property type="entry name" value="PAS"/>
    <property type="match status" value="5"/>
</dbReference>
<dbReference type="SMART" id="SM00388">
    <property type="entry name" value="HisKA"/>
    <property type="match status" value="1"/>
</dbReference>
<dbReference type="SUPFAM" id="SSF55874">
    <property type="entry name" value="ATPase domain of HSP90 chaperone/DNA topoisomerase II/histidine kinase"/>
    <property type="match status" value="1"/>
</dbReference>
<feature type="domain" description="PAC" evidence="8">
    <location>
        <begin position="606"/>
        <end position="658"/>
    </location>
</feature>
<dbReference type="Gene3D" id="2.10.70.100">
    <property type="match status" value="1"/>
</dbReference>
<proteinExistence type="predicted"/>
<keyword evidence="5" id="KW-0418">Kinase</keyword>
<keyword evidence="3" id="KW-0597">Phosphoprotein</keyword>
<sequence length="1136" mass="130331">MPAKKEYYEHLEKSYSPMPAVKESGNLGLWSWYAGEDLLMLSSTCRDLLEAPHSRLQNLQDLIDLLNADDRSNFRKSIDDTLKGNSGFSLEARIKTSSGTTKSLSFSGDCILDSHEKIAGIAGICYEFTENNKRPISQALYQNEEFTAKLLEHSPNALLIHTSEGTILYANPSTAELLKAPYWQDLLGQSIRKFIKKEDHPAMEKRIQTTLESGSAAPKLEQVFICTDGSHITAELVTIPFEWKDQRVILSVIRDITEQKKYLKSLKSSEENLKELIKSTPLSLAMLDKDMNYVACSAKYLEDWWVKDEEMDIEKIVGLNHYEIFEDVREDWKHLHKKCLEGATIFKEDDFFIKADGKREWIRWQNSPWRDFDGTIKGIIIFTEFITERKESEELIKESQAKLSTLLENLPGMVYGCNNDPDWTMNFVSNGAIELTGYTPEEFLTGDDPISFKKITHPDDVDYVWRKIREALENQEIFEIHYRIFTKGGDIKFLFERGQGVFDKNGKMLSLEGIILDVSKQKAIEDRLRKSEANLLEAQRVASLGSWEYHAETGELLWSDEYYRICGLEPGKITPSFEYCIEVLHPEDRKKAKEAFDYVLKKKKPYQLDARIIRKDNEIRYVTYRAELITDVDGNPVKVVGSIQDITDKKKAELDLKESENRNRALLSALPDIIFILNVDGTYLHCQVPDRSILLLAPEELIGKNVKELFAPEIATEFITKFKAAHDENIIQTVEYSLNIDGEEMYFEARIVKYKAKQVMAVIRDITKTKKSELEARESEKRFYKAFHISPIPITISHIETGDLLEVNDKFLQLVNMPREEVVGSSAIDLGFWADAGDRAAFVKELYKEGKVYGFDGRLSTRDNRVRDVILSAEMISIDHKNCILLMIFDISERKQAENALISLTEELTASNHELRQFAYITSHNLRAPVVNIDTLLQFIDKQDLSNPGNAEVLEKIETSVDQLKSTLNDIIQLVAVKETRNEPDEKIYFKDIFDIVTTSLSSQISHSGAELRFDIREKYIMFKKPLLESIVQNLISNAIKYKSEKPLQIDVKTYTKGEYICMSVKDNGKGIDLALYKDRLFGMYQRFHEDIEGKGLGLYIIKSQIESMGGKIEAESEPNVGSVFNVYFRIHKDQN</sequence>
<dbReference type="Pfam" id="PF08447">
    <property type="entry name" value="PAS_3"/>
    <property type="match status" value="2"/>
</dbReference>
<dbReference type="InterPro" id="IPR003594">
    <property type="entry name" value="HATPase_dom"/>
</dbReference>
<dbReference type="CDD" id="cd00075">
    <property type="entry name" value="HATPase"/>
    <property type="match status" value="1"/>
</dbReference>
<dbReference type="PROSITE" id="PS50113">
    <property type="entry name" value="PAC"/>
    <property type="match status" value="3"/>
</dbReference>
<dbReference type="PROSITE" id="PS50112">
    <property type="entry name" value="PAS"/>
    <property type="match status" value="4"/>
</dbReference>
<dbReference type="InterPro" id="IPR013656">
    <property type="entry name" value="PAS_4"/>
</dbReference>
<dbReference type="InterPro" id="IPR036890">
    <property type="entry name" value="HATPase_C_sf"/>
</dbReference>
<dbReference type="InterPro" id="IPR005467">
    <property type="entry name" value="His_kinase_dom"/>
</dbReference>
<comment type="caution">
    <text evidence="9">The sequence shown here is derived from an EMBL/GenBank/DDBJ whole genome shotgun (WGS) entry which is preliminary data.</text>
</comment>
<dbReference type="Gene3D" id="1.10.287.130">
    <property type="match status" value="1"/>
</dbReference>
<feature type="domain" description="PAS" evidence="7">
    <location>
        <begin position="399"/>
        <end position="475"/>
    </location>
</feature>
<evidence type="ECO:0000256" key="2">
    <source>
        <dbReference type="ARBA" id="ARBA00012438"/>
    </source>
</evidence>
<protein>
    <recommendedName>
        <fullName evidence="2">histidine kinase</fullName>
        <ecNumber evidence="2">2.7.13.3</ecNumber>
    </recommendedName>
</protein>
<evidence type="ECO:0000313" key="10">
    <source>
        <dbReference type="Proteomes" id="UP000798808"/>
    </source>
</evidence>
<feature type="domain" description="PAC" evidence="8">
    <location>
        <begin position="478"/>
        <end position="530"/>
    </location>
</feature>
<organism evidence="9 10">
    <name type="scientific">Fulvivirga kasyanovii</name>
    <dbReference type="NCBI Taxonomy" id="396812"/>
    <lineage>
        <taxon>Bacteria</taxon>
        <taxon>Pseudomonadati</taxon>
        <taxon>Bacteroidota</taxon>
        <taxon>Cytophagia</taxon>
        <taxon>Cytophagales</taxon>
        <taxon>Fulvivirgaceae</taxon>
        <taxon>Fulvivirga</taxon>
    </lineage>
</organism>
<dbReference type="InterPro" id="IPR052162">
    <property type="entry name" value="Sensor_kinase/Photoreceptor"/>
</dbReference>
<feature type="domain" description="PAS" evidence="7">
    <location>
        <begin position="556"/>
        <end position="603"/>
    </location>
</feature>